<dbReference type="Proteomes" id="UP001164250">
    <property type="component" value="Chromosome 10"/>
</dbReference>
<sequence>MSGKQVVGGPSHDSGGGGKKVAAMQLEREVMLGDIIWVKLQSNSWWPAQVVDENTVSESNKPDDKAVGAALVRLYGTYEYLYVDLIKSRLEFQIVLEQNNGSHREIFEKALEQVIIFILHIIMKIVSILHICYTFVANNLDAEMYPSFSHLELAQECSRMKSGRSKGKQSKSTGYQFFTCGNVVKPNRSRAKKDTKDRTPQKIQVLKKQKLESPNSGTNILRKSHELSARRLRVMQSLGLIAPSGSPFSKNGQISVSL</sequence>
<gene>
    <name evidence="1" type="ORF">Patl1_08648</name>
</gene>
<reference evidence="2" key="1">
    <citation type="journal article" date="2023" name="G3 (Bethesda)">
        <title>Genome assembly and association tests identify interacting loci associated with vigor, precocity, and sex in interspecific pistachio rootstocks.</title>
        <authorList>
            <person name="Palmer W."/>
            <person name="Jacygrad E."/>
            <person name="Sagayaradj S."/>
            <person name="Cavanaugh K."/>
            <person name="Han R."/>
            <person name="Bertier L."/>
            <person name="Beede B."/>
            <person name="Kafkas S."/>
            <person name="Golino D."/>
            <person name="Preece J."/>
            <person name="Michelmore R."/>
        </authorList>
    </citation>
    <scope>NUCLEOTIDE SEQUENCE [LARGE SCALE GENOMIC DNA]</scope>
</reference>
<evidence type="ECO:0000313" key="2">
    <source>
        <dbReference type="Proteomes" id="UP001164250"/>
    </source>
</evidence>
<proteinExistence type="predicted"/>
<comment type="caution">
    <text evidence="1">The sequence shown here is derived from an EMBL/GenBank/DDBJ whole genome shotgun (WGS) entry which is preliminary data.</text>
</comment>
<name>A0ACC1AGS9_9ROSI</name>
<protein>
    <submittedName>
        <fullName evidence="1">Uncharacterized protein</fullName>
    </submittedName>
</protein>
<evidence type="ECO:0000313" key="1">
    <source>
        <dbReference type="EMBL" id="KAJ0086082.1"/>
    </source>
</evidence>
<organism evidence="1 2">
    <name type="scientific">Pistacia atlantica</name>
    <dbReference type="NCBI Taxonomy" id="434234"/>
    <lineage>
        <taxon>Eukaryota</taxon>
        <taxon>Viridiplantae</taxon>
        <taxon>Streptophyta</taxon>
        <taxon>Embryophyta</taxon>
        <taxon>Tracheophyta</taxon>
        <taxon>Spermatophyta</taxon>
        <taxon>Magnoliopsida</taxon>
        <taxon>eudicotyledons</taxon>
        <taxon>Gunneridae</taxon>
        <taxon>Pentapetalae</taxon>
        <taxon>rosids</taxon>
        <taxon>malvids</taxon>
        <taxon>Sapindales</taxon>
        <taxon>Anacardiaceae</taxon>
        <taxon>Pistacia</taxon>
    </lineage>
</organism>
<keyword evidence="2" id="KW-1185">Reference proteome</keyword>
<accession>A0ACC1AGS9</accession>
<dbReference type="EMBL" id="CM047906">
    <property type="protein sequence ID" value="KAJ0086082.1"/>
    <property type="molecule type" value="Genomic_DNA"/>
</dbReference>